<protein>
    <submittedName>
        <fullName evidence="8">Sigma-70 family RNA polymerase sigma factor</fullName>
    </submittedName>
</protein>
<keyword evidence="5" id="KW-0804">Transcription</keyword>
<feature type="domain" description="RNA polymerase sigma-70 region 2" evidence="6">
    <location>
        <begin position="38"/>
        <end position="88"/>
    </location>
</feature>
<dbReference type="Gene3D" id="1.10.10.10">
    <property type="entry name" value="Winged helix-like DNA-binding domain superfamily/Winged helix DNA-binding domain"/>
    <property type="match status" value="1"/>
</dbReference>
<evidence type="ECO:0000256" key="5">
    <source>
        <dbReference type="ARBA" id="ARBA00023163"/>
    </source>
</evidence>
<evidence type="ECO:0000256" key="3">
    <source>
        <dbReference type="ARBA" id="ARBA00023082"/>
    </source>
</evidence>
<dbReference type="InterPro" id="IPR013324">
    <property type="entry name" value="RNA_pol_sigma_r3/r4-like"/>
</dbReference>
<feature type="domain" description="RNA polymerase sigma-70 region 4" evidence="7">
    <location>
        <begin position="126"/>
        <end position="174"/>
    </location>
</feature>
<dbReference type="Proteomes" id="UP000676776">
    <property type="component" value="Unassembled WGS sequence"/>
</dbReference>
<proteinExistence type="inferred from homology"/>
<dbReference type="RefSeq" id="WP_208155271.1">
    <property type="nucleotide sequence ID" value="NZ_JAGEVF010000014.1"/>
</dbReference>
<dbReference type="Pfam" id="PF04542">
    <property type="entry name" value="Sigma70_r2"/>
    <property type="match status" value="1"/>
</dbReference>
<comment type="caution">
    <text evidence="8">The sequence shown here is derived from an EMBL/GenBank/DDBJ whole genome shotgun (WGS) entry which is preliminary data.</text>
</comment>
<dbReference type="InterPro" id="IPR036388">
    <property type="entry name" value="WH-like_DNA-bd_sf"/>
</dbReference>
<dbReference type="Pfam" id="PF04545">
    <property type="entry name" value="Sigma70_r4"/>
    <property type="match status" value="1"/>
</dbReference>
<gene>
    <name evidence="8" type="ORF">J4050_14250</name>
</gene>
<evidence type="ECO:0000313" key="8">
    <source>
        <dbReference type="EMBL" id="MBO3117914.1"/>
    </source>
</evidence>
<accession>A0ABS3T590</accession>
<evidence type="ECO:0000313" key="9">
    <source>
        <dbReference type="Proteomes" id="UP000676776"/>
    </source>
</evidence>
<evidence type="ECO:0000256" key="2">
    <source>
        <dbReference type="ARBA" id="ARBA00023015"/>
    </source>
</evidence>
<dbReference type="PANTHER" id="PTHR43133">
    <property type="entry name" value="RNA POLYMERASE ECF-TYPE SIGMA FACTO"/>
    <property type="match status" value="1"/>
</dbReference>
<evidence type="ECO:0000256" key="1">
    <source>
        <dbReference type="ARBA" id="ARBA00010641"/>
    </source>
</evidence>
<dbReference type="SUPFAM" id="SSF88946">
    <property type="entry name" value="Sigma2 domain of RNA polymerase sigma factors"/>
    <property type="match status" value="1"/>
</dbReference>
<keyword evidence="4" id="KW-0238">DNA-binding</keyword>
<dbReference type="Gene3D" id="1.10.1740.10">
    <property type="match status" value="1"/>
</dbReference>
<reference evidence="8 9" key="1">
    <citation type="submission" date="2021-03" db="EMBL/GenBank/DDBJ databases">
        <title>Winogradskyella sp. nov., isolated from costal sediment.</title>
        <authorList>
            <person name="Gao C."/>
        </authorList>
    </citation>
    <scope>NUCLEOTIDE SEQUENCE [LARGE SCALE GENOMIC DNA]</scope>
    <source>
        <strain evidence="8 9">DF17</strain>
    </source>
</reference>
<keyword evidence="9" id="KW-1185">Reference proteome</keyword>
<dbReference type="InterPro" id="IPR013325">
    <property type="entry name" value="RNA_pol_sigma_r2"/>
</dbReference>
<dbReference type="NCBIfam" id="TIGR02937">
    <property type="entry name" value="sigma70-ECF"/>
    <property type="match status" value="1"/>
</dbReference>
<evidence type="ECO:0000259" key="6">
    <source>
        <dbReference type="Pfam" id="PF04542"/>
    </source>
</evidence>
<dbReference type="InterPro" id="IPR007630">
    <property type="entry name" value="RNA_pol_sigma70_r4"/>
</dbReference>
<evidence type="ECO:0000256" key="4">
    <source>
        <dbReference type="ARBA" id="ARBA00023125"/>
    </source>
</evidence>
<dbReference type="SUPFAM" id="SSF88659">
    <property type="entry name" value="Sigma3 and sigma4 domains of RNA polymerase sigma factors"/>
    <property type="match status" value="1"/>
</dbReference>
<dbReference type="EMBL" id="JAGEVF010000014">
    <property type="protein sequence ID" value="MBO3117914.1"/>
    <property type="molecule type" value="Genomic_DNA"/>
</dbReference>
<name>A0ABS3T590_9FLAO</name>
<evidence type="ECO:0000259" key="7">
    <source>
        <dbReference type="Pfam" id="PF04545"/>
    </source>
</evidence>
<sequence length="179" mass="20983">MDKTDILVAQLKVKDVDAFEQLHHMYAKNILGAINVIIQDEAISKEICQDVFVKVWEKSQLYDAAKGRFFTWLLNMARNAAIDYSRSKEFKTQKKNHSLDLFVSIYEQPTDNTTSGEKYDGLRRMLKQLKRKCVELIEMLYFKDYTQKMAAERLSIPLGTVKSRNRNCLKHLRENLKND</sequence>
<comment type="similarity">
    <text evidence="1">Belongs to the sigma-70 factor family. ECF subfamily.</text>
</comment>
<dbReference type="InterPro" id="IPR039425">
    <property type="entry name" value="RNA_pol_sigma-70-like"/>
</dbReference>
<dbReference type="InterPro" id="IPR014284">
    <property type="entry name" value="RNA_pol_sigma-70_dom"/>
</dbReference>
<keyword evidence="2" id="KW-0805">Transcription regulation</keyword>
<dbReference type="PANTHER" id="PTHR43133:SF62">
    <property type="entry name" value="RNA POLYMERASE SIGMA FACTOR SIGZ"/>
    <property type="match status" value="1"/>
</dbReference>
<keyword evidence="3" id="KW-0731">Sigma factor</keyword>
<dbReference type="InterPro" id="IPR007627">
    <property type="entry name" value="RNA_pol_sigma70_r2"/>
</dbReference>
<organism evidence="8 9">
    <name type="scientific">Winogradskyella pelagia</name>
    <dbReference type="NCBI Taxonomy" id="2819984"/>
    <lineage>
        <taxon>Bacteria</taxon>
        <taxon>Pseudomonadati</taxon>
        <taxon>Bacteroidota</taxon>
        <taxon>Flavobacteriia</taxon>
        <taxon>Flavobacteriales</taxon>
        <taxon>Flavobacteriaceae</taxon>
        <taxon>Winogradskyella</taxon>
    </lineage>
</organism>